<dbReference type="AlphaFoldDB" id="A0A7X2MRZ2"/>
<dbReference type="InterPro" id="IPR001898">
    <property type="entry name" value="SLC13A/DASS"/>
</dbReference>
<keyword evidence="3 6" id="KW-0812">Transmembrane</keyword>
<evidence type="ECO:0000256" key="3">
    <source>
        <dbReference type="ARBA" id="ARBA00022692"/>
    </source>
</evidence>
<dbReference type="GO" id="GO:0016020">
    <property type="term" value="C:membrane"/>
    <property type="evidence" value="ECO:0007669"/>
    <property type="project" value="UniProtKB-SubCell"/>
</dbReference>
<comment type="caution">
    <text evidence="7">The sequence shown here is derived from an EMBL/GenBank/DDBJ whole genome shotgun (WGS) entry which is preliminary data.</text>
</comment>
<comment type="similarity">
    <text evidence="2">Belongs to the SLC13A/DASS transporter (TC 2.A.47) family. DIT1 subfamily.</text>
</comment>
<reference evidence="7 8" key="1">
    <citation type="submission" date="2019-11" db="EMBL/GenBank/DDBJ databases">
        <title>Draft Genome Sequence of Plant Growth-Promoting Rhizosphere-Associated Bacteria.</title>
        <authorList>
            <person name="Vasilyev I.Y."/>
            <person name="Radchenko V."/>
            <person name="Ilnitskaya E.V."/>
        </authorList>
    </citation>
    <scope>NUCLEOTIDE SEQUENCE [LARGE SCALE GENOMIC DNA]</scope>
    <source>
        <strain evidence="7 8">VRA_MhP_f</strain>
    </source>
</reference>
<evidence type="ECO:0000256" key="2">
    <source>
        <dbReference type="ARBA" id="ARBA00007349"/>
    </source>
</evidence>
<sequence length="89" mass="9671">TAHTTALLPAMLTIAASIPGINMPVFCLMLCTSLGVMGIITPYGTGPSPIYYGSGYLPTKDYWRLGTIFGAIFLGSMMLIAYPWMVWLF</sequence>
<evidence type="ECO:0000256" key="5">
    <source>
        <dbReference type="ARBA" id="ARBA00023136"/>
    </source>
</evidence>
<evidence type="ECO:0000313" key="8">
    <source>
        <dbReference type="Proteomes" id="UP000461948"/>
    </source>
</evidence>
<dbReference type="Pfam" id="PF00939">
    <property type="entry name" value="Na_sulph_symp"/>
    <property type="match status" value="1"/>
</dbReference>
<dbReference type="GO" id="GO:0022857">
    <property type="term" value="F:transmembrane transporter activity"/>
    <property type="evidence" value="ECO:0007669"/>
    <property type="project" value="InterPro"/>
</dbReference>
<comment type="subcellular location">
    <subcellularLocation>
        <location evidence="1">Membrane</location>
        <topology evidence="1">Multi-pass membrane protein</topology>
    </subcellularLocation>
</comment>
<organism evidence="7 8">
    <name type="scientific">Enterobacter agglomerans</name>
    <name type="common">Erwinia herbicola</name>
    <name type="synonym">Pantoea agglomerans</name>
    <dbReference type="NCBI Taxonomy" id="549"/>
    <lineage>
        <taxon>Bacteria</taxon>
        <taxon>Pseudomonadati</taxon>
        <taxon>Pseudomonadota</taxon>
        <taxon>Gammaproteobacteria</taxon>
        <taxon>Enterobacterales</taxon>
        <taxon>Erwiniaceae</taxon>
        <taxon>Pantoea</taxon>
        <taxon>Pantoea agglomerans group</taxon>
    </lineage>
</organism>
<dbReference type="PANTHER" id="PTHR42826">
    <property type="entry name" value="DICARBOXYLATE TRANSPORTER 2.1, CHLOROPLASTIC"/>
    <property type="match status" value="1"/>
</dbReference>
<proteinExistence type="inferred from homology"/>
<name>A0A7X2MRZ2_ENTAG</name>
<evidence type="ECO:0000256" key="4">
    <source>
        <dbReference type="ARBA" id="ARBA00022989"/>
    </source>
</evidence>
<feature type="transmembrane region" description="Helical" evidence="6">
    <location>
        <begin position="21"/>
        <end position="43"/>
    </location>
</feature>
<evidence type="ECO:0000256" key="1">
    <source>
        <dbReference type="ARBA" id="ARBA00004141"/>
    </source>
</evidence>
<dbReference type="EMBL" id="WKLC01001657">
    <property type="protein sequence ID" value="MSE18215.1"/>
    <property type="molecule type" value="Genomic_DNA"/>
</dbReference>
<keyword evidence="5 6" id="KW-0472">Membrane</keyword>
<protein>
    <submittedName>
        <fullName evidence="7">Anion permease</fullName>
    </submittedName>
</protein>
<gene>
    <name evidence="7" type="ORF">GKC49_24915</name>
</gene>
<feature type="transmembrane region" description="Helical" evidence="6">
    <location>
        <begin position="63"/>
        <end position="87"/>
    </location>
</feature>
<accession>A0A7X2MRZ2</accession>
<feature type="non-terminal residue" evidence="7">
    <location>
        <position position="1"/>
    </location>
</feature>
<dbReference type="InterPro" id="IPR030676">
    <property type="entry name" value="CitT-rel"/>
</dbReference>
<evidence type="ECO:0000256" key="6">
    <source>
        <dbReference type="SAM" id="Phobius"/>
    </source>
</evidence>
<evidence type="ECO:0000313" key="7">
    <source>
        <dbReference type="EMBL" id="MSE18215.1"/>
    </source>
</evidence>
<keyword evidence="4 6" id="KW-1133">Transmembrane helix</keyword>
<dbReference type="Proteomes" id="UP000461948">
    <property type="component" value="Unassembled WGS sequence"/>
</dbReference>